<gene>
    <name evidence="1" type="ORF">GCM10012282_77900</name>
</gene>
<comment type="caution">
    <text evidence="1">The sequence shown here is derived from an EMBL/GenBank/DDBJ whole genome shotgun (WGS) entry which is preliminary data.</text>
</comment>
<proteinExistence type="predicted"/>
<reference evidence="1" key="1">
    <citation type="journal article" date="2014" name="Int. J. Syst. Evol. Microbiol.">
        <title>Complete genome sequence of Corynebacterium casei LMG S-19264T (=DSM 44701T), isolated from a smear-ripened cheese.</title>
        <authorList>
            <consortium name="US DOE Joint Genome Institute (JGI-PGF)"/>
            <person name="Walter F."/>
            <person name="Albersmeier A."/>
            <person name="Kalinowski J."/>
            <person name="Ruckert C."/>
        </authorList>
    </citation>
    <scope>NUCLEOTIDE SEQUENCE</scope>
    <source>
        <strain evidence="1">CGMCC 4.7272</strain>
    </source>
</reference>
<organism evidence="1 2">
    <name type="scientific">Streptomyces lacrimifluminis</name>
    <dbReference type="NCBI Taxonomy" id="1500077"/>
    <lineage>
        <taxon>Bacteria</taxon>
        <taxon>Bacillati</taxon>
        <taxon>Actinomycetota</taxon>
        <taxon>Actinomycetes</taxon>
        <taxon>Kitasatosporales</taxon>
        <taxon>Streptomycetaceae</taxon>
        <taxon>Streptomyces</taxon>
    </lineage>
</organism>
<reference evidence="1" key="2">
    <citation type="submission" date="2020-09" db="EMBL/GenBank/DDBJ databases">
        <authorList>
            <person name="Sun Q."/>
            <person name="Zhou Y."/>
        </authorList>
    </citation>
    <scope>NUCLEOTIDE SEQUENCE</scope>
    <source>
        <strain evidence="1">CGMCC 4.7272</strain>
    </source>
</reference>
<evidence type="ECO:0000313" key="2">
    <source>
        <dbReference type="Proteomes" id="UP000625682"/>
    </source>
</evidence>
<dbReference type="Proteomes" id="UP000625682">
    <property type="component" value="Unassembled WGS sequence"/>
</dbReference>
<evidence type="ECO:0000313" key="1">
    <source>
        <dbReference type="EMBL" id="GGJ69353.1"/>
    </source>
</evidence>
<sequence length="244" mass="26916">MSYQPRDLQPVYDPASGYTHFVLYTEPKYGVVGAAWNGTVSIERESPYVQEWLGRLQPCAPNTLHTTLVAPDKIAYLFHACVDDDKDSPSAVGGSGCVCFKTFMDPEFGLPVVADHYRTVGGNIDQWTYKAYAPLDLRPDDEFHRLIIDRRSGMFWIRTRDGLLSILPEENGRAYGSGYGGGGPSELARYITTLLDSGGENTAAAGDRRHDAQPDPKVFAWVSGEAATRTQELSYEDLAAIQRG</sequence>
<protein>
    <submittedName>
        <fullName evidence="1">Uncharacterized protein</fullName>
    </submittedName>
</protein>
<accession>A0A917PB60</accession>
<dbReference type="AlphaFoldDB" id="A0A917PB60"/>
<dbReference type="EMBL" id="BMMU01000053">
    <property type="protein sequence ID" value="GGJ69353.1"/>
    <property type="molecule type" value="Genomic_DNA"/>
</dbReference>
<name>A0A917PB60_9ACTN</name>
<dbReference type="RefSeq" id="WP_189152114.1">
    <property type="nucleotide sequence ID" value="NZ_BAABER010000076.1"/>
</dbReference>
<keyword evidence="2" id="KW-1185">Reference proteome</keyword>